<dbReference type="EC" id="1.-.-.-" evidence="4"/>
<dbReference type="RefSeq" id="WP_141338909.1">
    <property type="nucleotide sequence ID" value="NZ_JBHMAX010000022.1"/>
</dbReference>
<dbReference type="GO" id="GO:0016491">
    <property type="term" value="F:oxidoreductase activity"/>
    <property type="evidence" value="ECO:0007669"/>
    <property type="project" value="UniProtKB-KW"/>
</dbReference>
<evidence type="ECO:0000313" key="5">
    <source>
        <dbReference type="Proteomes" id="UP001589613"/>
    </source>
</evidence>
<gene>
    <name evidence="4" type="ORF">ACFFN0_11795</name>
</gene>
<evidence type="ECO:0000256" key="3">
    <source>
        <dbReference type="RuleBase" id="RU000363"/>
    </source>
</evidence>
<dbReference type="Pfam" id="PF00106">
    <property type="entry name" value="adh_short"/>
    <property type="match status" value="1"/>
</dbReference>
<organism evidence="4 5">
    <name type="scientific">Ornithinimicrobium kibberense</name>
    <dbReference type="NCBI Taxonomy" id="282060"/>
    <lineage>
        <taxon>Bacteria</taxon>
        <taxon>Bacillati</taxon>
        <taxon>Actinomycetota</taxon>
        <taxon>Actinomycetes</taxon>
        <taxon>Micrococcales</taxon>
        <taxon>Ornithinimicrobiaceae</taxon>
        <taxon>Ornithinimicrobium</taxon>
    </lineage>
</organism>
<dbReference type="PANTHER" id="PTHR44196">
    <property type="entry name" value="DEHYDROGENASE/REDUCTASE SDR FAMILY MEMBER 7B"/>
    <property type="match status" value="1"/>
</dbReference>
<evidence type="ECO:0000256" key="2">
    <source>
        <dbReference type="ARBA" id="ARBA00023002"/>
    </source>
</evidence>
<protein>
    <submittedName>
        <fullName evidence="4">SDR family NAD(P)-dependent oxidoreductase</fullName>
        <ecNumber evidence="4">1.-.-.-</ecNumber>
    </submittedName>
</protein>
<comment type="similarity">
    <text evidence="1 3">Belongs to the short-chain dehydrogenases/reductases (SDR) family.</text>
</comment>
<keyword evidence="5" id="KW-1185">Reference proteome</keyword>
<reference evidence="4 5" key="1">
    <citation type="submission" date="2024-09" db="EMBL/GenBank/DDBJ databases">
        <authorList>
            <person name="Sun Q."/>
            <person name="Mori K."/>
        </authorList>
    </citation>
    <scope>NUCLEOTIDE SEQUENCE [LARGE SCALE GENOMIC DNA]</scope>
    <source>
        <strain evidence="4 5">JCM 12763</strain>
    </source>
</reference>
<dbReference type="EMBL" id="JBHMAX010000022">
    <property type="protein sequence ID" value="MFB9732724.1"/>
    <property type="molecule type" value="Genomic_DNA"/>
</dbReference>
<comment type="caution">
    <text evidence="4">The sequence shown here is derived from an EMBL/GenBank/DDBJ whole genome shotgun (WGS) entry which is preliminary data.</text>
</comment>
<accession>A0ABV5V4H8</accession>
<dbReference type="SUPFAM" id="SSF51735">
    <property type="entry name" value="NAD(P)-binding Rossmann-fold domains"/>
    <property type="match status" value="1"/>
</dbReference>
<dbReference type="PANTHER" id="PTHR44196:SF1">
    <property type="entry name" value="DEHYDROGENASE_REDUCTASE SDR FAMILY MEMBER 7B"/>
    <property type="match status" value="1"/>
</dbReference>
<dbReference type="Proteomes" id="UP001589613">
    <property type="component" value="Unassembled WGS sequence"/>
</dbReference>
<dbReference type="InterPro" id="IPR036291">
    <property type="entry name" value="NAD(P)-bd_dom_sf"/>
</dbReference>
<evidence type="ECO:0000256" key="1">
    <source>
        <dbReference type="ARBA" id="ARBA00006484"/>
    </source>
</evidence>
<evidence type="ECO:0000313" key="4">
    <source>
        <dbReference type="EMBL" id="MFB9732724.1"/>
    </source>
</evidence>
<dbReference type="PRINTS" id="PR00080">
    <property type="entry name" value="SDRFAMILY"/>
</dbReference>
<dbReference type="InterPro" id="IPR002347">
    <property type="entry name" value="SDR_fam"/>
</dbReference>
<keyword evidence="2 4" id="KW-0560">Oxidoreductase</keyword>
<sequence length="239" mass="24141">MSHRSLSGSHVVVLGASGVLGGYLARALAGRGAGVTGVGRDGQRLGALVDSLPTDGPDGPLRHGWIGGDLTDAGLGDRLVEHLRSGPGRLDGIVNAAGVVAFGSLVDTPDEVVEELFLTNVVGPLWLLRRTLPLLVDSRGFVAQISGVVADRPTAGMAAYGASKAALAAADRALGLELRRSGVAVVDLRVPHTETGLVGRALAGAAPRLPQGLDPAAVAERIVAGIEEGTPVVPAEAFA</sequence>
<name>A0ABV5V4H8_9MICO</name>
<dbReference type="Gene3D" id="3.40.50.720">
    <property type="entry name" value="NAD(P)-binding Rossmann-like Domain"/>
    <property type="match status" value="1"/>
</dbReference>
<dbReference type="CDD" id="cd05233">
    <property type="entry name" value="SDR_c"/>
    <property type="match status" value="1"/>
</dbReference>
<dbReference type="PRINTS" id="PR00081">
    <property type="entry name" value="GDHRDH"/>
</dbReference>
<proteinExistence type="inferred from homology"/>